<dbReference type="Pfam" id="PF02470">
    <property type="entry name" value="MlaD"/>
    <property type="match status" value="1"/>
</dbReference>
<feature type="domain" description="Mce/MlaD" evidence="1">
    <location>
        <begin position="46"/>
        <end position="120"/>
    </location>
</feature>
<accession>A0A857KX07</accession>
<dbReference type="PANTHER" id="PTHR33371">
    <property type="entry name" value="INTERMEMBRANE PHOSPHOLIPID TRANSPORT SYSTEM BINDING PROTEIN MLAD-RELATED"/>
    <property type="match status" value="1"/>
</dbReference>
<protein>
    <submittedName>
        <fullName evidence="3">MCE family protein</fullName>
    </submittedName>
</protein>
<sequence length="346" mass="37415">MLQRLNMWLRTPLAERNKALVGTTALLILALIIFVALQITSSGVGKRPIHAEFAQAAGISKGDAVNVAGVQVGTVTKTALAGKLVRVDMQVDDNVDLGPATRASIKLTTLLGSRYIDLKPAGKGSLRDATIRLSHTEVPYTLQEVLQDATVTFEKVDADDIATSMTTLAHQLDDTPALIPQVLTNVQNLSTILADRRSQIGGLLTSTQQLTTVVRDQQKNLGELVTSGDSLLRALLQRQYTITRLLNATTEVVGKLKTLVVDDNSGLQALITNLNGLLTTLQRNDALMRNTLEILPVPLRNFTNTTGTGNEVDFSSVAGPFIDSWMCAVSEKAELVNLPKYFKDCQ</sequence>
<evidence type="ECO:0000259" key="2">
    <source>
        <dbReference type="Pfam" id="PF11887"/>
    </source>
</evidence>
<name>A0A857KX07_9ACTN</name>
<dbReference type="RefSeq" id="WP_005191072.1">
    <property type="nucleotide sequence ID" value="NZ_CP045804.1"/>
</dbReference>
<evidence type="ECO:0000313" key="3">
    <source>
        <dbReference type="EMBL" id="QHN38657.1"/>
    </source>
</evidence>
<feature type="domain" description="Mammalian cell entry C-terminal" evidence="2">
    <location>
        <begin position="129"/>
        <end position="330"/>
    </location>
</feature>
<evidence type="ECO:0000259" key="1">
    <source>
        <dbReference type="Pfam" id="PF02470"/>
    </source>
</evidence>
<dbReference type="InterPro" id="IPR024516">
    <property type="entry name" value="Mce_C"/>
</dbReference>
<dbReference type="EMBL" id="CP045810">
    <property type="protein sequence ID" value="QHN38657.1"/>
    <property type="molecule type" value="Genomic_DNA"/>
</dbReference>
<organism evidence="3">
    <name type="scientific">Gordonia amarae</name>
    <dbReference type="NCBI Taxonomy" id="36821"/>
    <lineage>
        <taxon>Bacteria</taxon>
        <taxon>Bacillati</taxon>
        <taxon>Actinomycetota</taxon>
        <taxon>Actinomycetes</taxon>
        <taxon>Mycobacteriales</taxon>
        <taxon>Gordoniaceae</taxon>
        <taxon>Gordonia</taxon>
    </lineage>
</organism>
<dbReference type="PANTHER" id="PTHR33371:SF18">
    <property type="entry name" value="MCE-FAMILY PROTEIN MCE3C"/>
    <property type="match status" value="1"/>
</dbReference>
<dbReference type="InterPro" id="IPR005693">
    <property type="entry name" value="Mce"/>
</dbReference>
<dbReference type="NCBIfam" id="TIGR00996">
    <property type="entry name" value="Mtu_fam_mce"/>
    <property type="match status" value="1"/>
</dbReference>
<reference evidence="3" key="1">
    <citation type="journal article" date="2021" name="Nat. Microbiol.">
        <title>Cocultivation of an ultrasmall environmental parasitic bacterium with lytic ability against bacteria associated with wastewater foams.</title>
        <authorList>
            <person name="Batinovic S."/>
            <person name="Rose J.J.A."/>
            <person name="Ratcliffe J."/>
            <person name="Seviour R.J."/>
            <person name="Petrovski S."/>
        </authorList>
    </citation>
    <scope>NUCLEOTIDE SEQUENCE</scope>
    <source>
        <strain evidence="3">CON44</strain>
    </source>
</reference>
<gene>
    <name evidence="3" type="ORF">GII30_05205</name>
</gene>
<dbReference type="Pfam" id="PF11887">
    <property type="entry name" value="Mce4_CUP1"/>
    <property type="match status" value="1"/>
</dbReference>
<dbReference type="GO" id="GO:0005576">
    <property type="term" value="C:extracellular region"/>
    <property type="evidence" value="ECO:0007669"/>
    <property type="project" value="TreeGrafter"/>
</dbReference>
<dbReference type="InterPro" id="IPR052336">
    <property type="entry name" value="MlaD_Phospholipid_Transporter"/>
</dbReference>
<dbReference type="InterPro" id="IPR003399">
    <property type="entry name" value="Mce/MlaD"/>
</dbReference>
<proteinExistence type="predicted"/>
<dbReference type="AlphaFoldDB" id="A0A857KX07"/>